<evidence type="ECO:0000259" key="2">
    <source>
        <dbReference type="Pfam" id="PF05922"/>
    </source>
</evidence>
<evidence type="ECO:0000256" key="1">
    <source>
        <dbReference type="ARBA" id="ARBA00038069"/>
    </source>
</evidence>
<reference evidence="3 4" key="1">
    <citation type="submission" date="2016-03" db="EMBL/GenBank/DDBJ databases">
        <title>How can Kluyveromyces marxianus grow so fast - potential evolutionary course in Saccharomyces Complex revealed by comparative genomics.</title>
        <authorList>
            <person name="Mo W."/>
            <person name="Lu W."/>
            <person name="Yang X."/>
            <person name="Qi J."/>
            <person name="Lv H."/>
        </authorList>
    </citation>
    <scope>NUCLEOTIDE SEQUENCE [LARGE SCALE GENOMIC DNA]</scope>
    <source>
        <strain evidence="3 4">FIM1</strain>
    </source>
</reference>
<dbReference type="Gene3D" id="3.30.70.80">
    <property type="entry name" value="Peptidase S8 propeptide/proteinase inhibitor I9"/>
    <property type="match status" value="1"/>
</dbReference>
<feature type="domain" description="Inhibitor I9" evidence="2">
    <location>
        <begin position="15"/>
        <end position="85"/>
    </location>
</feature>
<gene>
    <name evidence="3" type="primary">PBI2</name>
    <name evidence="3" type="ORF">FIM1_4889</name>
</gene>
<organism evidence="3 4">
    <name type="scientific">Kluyveromyces marxianus</name>
    <name type="common">Yeast</name>
    <name type="synonym">Candida kefyr</name>
    <dbReference type="NCBI Taxonomy" id="4911"/>
    <lineage>
        <taxon>Eukaryota</taxon>
        <taxon>Fungi</taxon>
        <taxon>Dikarya</taxon>
        <taxon>Ascomycota</taxon>
        <taxon>Saccharomycotina</taxon>
        <taxon>Saccharomycetes</taxon>
        <taxon>Saccharomycetales</taxon>
        <taxon>Saccharomycetaceae</taxon>
        <taxon>Kluyveromyces</taxon>
    </lineage>
</organism>
<dbReference type="Proteomes" id="UP000422736">
    <property type="component" value="Chromosome 8"/>
</dbReference>
<dbReference type="PANTHER" id="PTHR28288">
    <property type="entry name" value="PROTEASE B INHIBITOR 2"/>
    <property type="match status" value="1"/>
</dbReference>
<dbReference type="PANTHER" id="PTHR28288:SF2">
    <property type="entry name" value="PROTEASE B INHIBITOR 2"/>
    <property type="match status" value="1"/>
</dbReference>
<dbReference type="InterPro" id="IPR010259">
    <property type="entry name" value="S8pro/Inhibitor_I9"/>
</dbReference>
<dbReference type="Pfam" id="PF05922">
    <property type="entry name" value="Inhibitor_I9"/>
    <property type="match status" value="1"/>
</dbReference>
<dbReference type="InterPro" id="IPR037045">
    <property type="entry name" value="S8pro/Inhibitor_I9_sf"/>
</dbReference>
<accession>A0ABX6F0Z7</accession>
<dbReference type="GO" id="GO:0006508">
    <property type="term" value="P:proteolysis"/>
    <property type="evidence" value="ECO:0007669"/>
    <property type="project" value="UniProtKB-KW"/>
</dbReference>
<dbReference type="EMBL" id="CP015060">
    <property type="protein sequence ID" value="QGN17682.1"/>
    <property type="molecule type" value="Genomic_DNA"/>
</dbReference>
<name>A0ABX6F0Z7_KLUMA</name>
<sequence>MLRKAQPLYRRAMSSYIITFKDHVKEADASKIKSAISSLGGSIVHEYSLIKGFAVKLPESVHIDKIKQLYGHSFANVEEDKEVKASS</sequence>
<proteinExistence type="inferred from homology"/>
<comment type="similarity">
    <text evidence="1">Belongs to the protease inhibitor I9 family.</text>
</comment>
<evidence type="ECO:0000313" key="4">
    <source>
        <dbReference type="Proteomes" id="UP000422736"/>
    </source>
</evidence>
<dbReference type="GO" id="GO:0008233">
    <property type="term" value="F:peptidase activity"/>
    <property type="evidence" value="ECO:0007669"/>
    <property type="project" value="UniProtKB-KW"/>
</dbReference>
<dbReference type="InterPro" id="IPR052471">
    <property type="entry name" value="PBI_I9"/>
</dbReference>
<keyword evidence="3" id="KW-0378">Hydrolase</keyword>
<keyword evidence="4" id="KW-1185">Reference proteome</keyword>
<keyword evidence="3" id="KW-0645">Protease</keyword>
<protein>
    <submittedName>
        <fullName evidence="3">Protease B inhibitors 2 and 1</fullName>
    </submittedName>
</protein>
<evidence type="ECO:0000313" key="3">
    <source>
        <dbReference type="EMBL" id="QGN17682.1"/>
    </source>
</evidence>
<dbReference type="SUPFAM" id="SSF54897">
    <property type="entry name" value="Protease propeptides/inhibitors"/>
    <property type="match status" value="1"/>
</dbReference>